<name>A0A1I7Z4X9_9BILA</name>
<reference evidence="6" key="1">
    <citation type="submission" date="2016-11" db="UniProtKB">
        <authorList>
            <consortium name="WormBaseParasite"/>
        </authorList>
    </citation>
    <scope>IDENTIFICATION</scope>
</reference>
<dbReference type="GO" id="GO:0003676">
    <property type="term" value="F:nucleic acid binding"/>
    <property type="evidence" value="ECO:0007669"/>
    <property type="project" value="InterPro"/>
</dbReference>
<keyword evidence="2" id="KW-0511">Multifunctional enzyme</keyword>
<evidence type="ECO:0000256" key="1">
    <source>
        <dbReference type="ARBA" id="ARBA00012493"/>
    </source>
</evidence>
<dbReference type="PANTHER" id="PTHR37984">
    <property type="entry name" value="PROTEIN CBG26694"/>
    <property type="match status" value="1"/>
</dbReference>
<evidence type="ECO:0000313" key="6">
    <source>
        <dbReference type="WBParaSite" id="L893_g22648.t1"/>
    </source>
</evidence>
<dbReference type="SUPFAM" id="SSF53098">
    <property type="entry name" value="Ribonuclease H-like"/>
    <property type="match status" value="1"/>
</dbReference>
<evidence type="ECO:0000256" key="3">
    <source>
        <dbReference type="SAM" id="MobiDB-lite"/>
    </source>
</evidence>
<dbReference type="AlphaFoldDB" id="A0A1I7Z4X9"/>
<feature type="region of interest" description="Disordered" evidence="3">
    <location>
        <begin position="641"/>
        <end position="662"/>
    </location>
</feature>
<dbReference type="InterPro" id="IPR050951">
    <property type="entry name" value="Retrovirus_Pol_polyprotein"/>
</dbReference>
<keyword evidence="5" id="KW-1185">Reference proteome</keyword>
<dbReference type="SUPFAM" id="SSF56672">
    <property type="entry name" value="DNA/RNA polymerases"/>
    <property type="match status" value="1"/>
</dbReference>
<dbReference type="Pfam" id="PF17921">
    <property type="entry name" value="Integrase_H2C2"/>
    <property type="match status" value="1"/>
</dbReference>
<dbReference type="InterPro" id="IPR043128">
    <property type="entry name" value="Rev_trsase/Diguanyl_cyclase"/>
</dbReference>
<dbReference type="WBParaSite" id="L893_g22648.t1">
    <property type="protein sequence ID" value="L893_g22648.t1"/>
    <property type="gene ID" value="L893_g22648"/>
</dbReference>
<dbReference type="Gene3D" id="3.30.420.10">
    <property type="entry name" value="Ribonuclease H-like superfamily/Ribonuclease H"/>
    <property type="match status" value="1"/>
</dbReference>
<feature type="domain" description="Integrase catalytic" evidence="4">
    <location>
        <begin position="341"/>
        <end position="500"/>
    </location>
</feature>
<organism evidence="5 6">
    <name type="scientific">Steinernema glaseri</name>
    <dbReference type="NCBI Taxonomy" id="37863"/>
    <lineage>
        <taxon>Eukaryota</taxon>
        <taxon>Metazoa</taxon>
        <taxon>Ecdysozoa</taxon>
        <taxon>Nematoda</taxon>
        <taxon>Chromadorea</taxon>
        <taxon>Rhabditida</taxon>
        <taxon>Tylenchina</taxon>
        <taxon>Panagrolaimomorpha</taxon>
        <taxon>Strongyloidoidea</taxon>
        <taxon>Steinernematidae</taxon>
        <taxon>Steinernema</taxon>
    </lineage>
</organism>
<protein>
    <recommendedName>
        <fullName evidence="1">RNA-directed DNA polymerase</fullName>
        <ecNumber evidence="1">2.7.7.49</ecNumber>
    </recommendedName>
</protein>
<dbReference type="InterPro" id="IPR041577">
    <property type="entry name" value="RT_RNaseH_2"/>
</dbReference>
<dbReference type="GO" id="GO:0015074">
    <property type="term" value="P:DNA integration"/>
    <property type="evidence" value="ECO:0007669"/>
    <property type="project" value="InterPro"/>
</dbReference>
<feature type="compositionally biased region" description="Acidic residues" evidence="3">
    <location>
        <begin position="652"/>
        <end position="662"/>
    </location>
</feature>
<dbReference type="Proteomes" id="UP000095287">
    <property type="component" value="Unplaced"/>
</dbReference>
<dbReference type="InterPro" id="IPR041588">
    <property type="entry name" value="Integrase_H2C2"/>
</dbReference>
<dbReference type="GO" id="GO:0042575">
    <property type="term" value="C:DNA polymerase complex"/>
    <property type="evidence" value="ECO:0007669"/>
    <property type="project" value="UniProtKB-ARBA"/>
</dbReference>
<evidence type="ECO:0000256" key="2">
    <source>
        <dbReference type="ARBA" id="ARBA00023268"/>
    </source>
</evidence>
<accession>A0A1I7Z4X9</accession>
<proteinExistence type="predicted"/>
<dbReference type="PROSITE" id="PS50994">
    <property type="entry name" value="INTEGRASE"/>
    <property type="match status" value="1"/>
</dbReference>
<sequence length="662" mass="75094">MSYFRRYISNFAAIAKPLYDSLKGNPTKLPAWTEHHQAAFEKLKHALITAPVLRAPVPNKPFTIETDASSTALAACLLQKHHDQVKPVAYASRVLNKHEKMYPSVETEALAIVFALREFRCYIEGNSQTTVRTDNQALTYLLTKKNLPPRLARYQLIIQSYNIKIVHRSGSSNKLCDYLSRYPYLHEIIDDKILEVHTVSTAPSNIIDLARIRHAQKLDVRTKNIFEFLTGKTSDCRERNAADKYIIQNGCLYIKGDEEFPDHRLFIPYPLRAELIMQFHADPLSGAHLGAAKTAGKLITRVFWPGLKLDTQQVIKACHQCQIRKTHPSHVPTEPMYQSQIPSEPFEHIHTDILGPLPKTPAGNVYILTAVDALTKFAFAIPIENQTARTVALALLRNVFTKFGFPKRLTSDQGRQYVSELFQSLMTFGNIKHITTSAYHPQANGLAEGLNKIIANSLAAYVKSSGDDWDEYIDLTMFALNSSVHSSIQDTPFHALFLRDARLPIDTALQVENSSRRLLENGAVRAQLRTQARLAWDFAKSCCAQAKQKQKKNYDITHNTEEHEIKVGDLVLIKREYLPRDQLHKFAPKWVGPRRVIKTFPPNATILDLATQKLSNVHLNRLKPYSDSVVLPLRRSENHRDISFTPDSNVSENEEVIPVDEQ</sequence>
<dbReference type="Pfam" id="PF00665">
    <property type="entry name" value="rve"/>
    <property type="match status" value="1"/>
</dbReference>
<dbReference type="Gene3D" id="3.30.70.270">
    <property type="match status" value="1"/>
</dbReference>
<dbReference type="EC" id="2.7.7.49" evidence="1"/>
<dbReference type="Pfam" id="PF17919">
    <property type="entry name" value="RT_RNaseH_2"/>
    <property type="match status" value="1"/>
</dbReference>
<dbReference type="GO" id="GO:0003964">
    <property type="term" value="F:RNA-directed DNA polymerase activity"/>
    <property type="evidence" value="ECO:0007669"/>
    <property type="project" value="UniProtKB-EC"/>
</dbReference>
<dbReference type="PANTHER" id="PTHR37984:SF5">
    <property type="entry name" value="PROTEIN NYNRIN-LIKE"/>
    <property type="match status" value="1"/>
</dbReference>
<dbReference type="CDD" id="cd09274">
    <property type="entry name" value="RNase_HI_RT_Ty3"/>
    <property type="match status" value="1"/>
</dbReference>
<dbReference type="Gene3D" id="1.10.340.70">
    <property type="match status" value="1"/>
</dbReference>
<dbReference type="InterPro" id="IPR012337">
    <property type="entry name" value="RNaseH-like_sf"/>
</dbReference>
<dbReference type="InterPro" id="IPR036397">
    <property type="entry name" value="RNaseH_sf"/>
</dbReference>
<dbReference type="FunFam" id="1.10.340.70:FF:000001">
    <property type="entry name" value="Retrovirus-related Pol polyprotein from transposon gypsy-like Protein"/>
    <property type="match status" value="1"/>
</dbReference>
<dbReference type="InterPro" id="IPR001584">
    <property type="entry name" value="Integrase_cat-core"/>
</dbReference>
<evidence type="ECO:0000313" key="5">
    <source>
        <dbReference type="Proteomes" id="UP000095287"/>
    </source>
</evidence>
<dbReference type="InterPro" id="IPR043502">
    <property type="entry name" value="DNA/RNA_pol_sf"/>
</dbReference>
<evidence type="ECO:0000259" key="4">
    <source>
        <dbReference type="PROSITE" id="PS50994"/>
    </source>
</evidence>
<dbReference type="FunFam" id="3.30.420.10:FF:000032">
    <property type="entry name" value="Retrovirus-related Pol polyprotein from transposon 297-like Protein"/>
    <property type="match status" value="1"/>
</dbReference>